<dbReference type="RefSeq" id="WP_342632175.1">
    <property type="nucleotide sequence ID" value="NZ_CP152380.1"/>
</dbReference>
<dbReference type="SUPFAM" id="SSF57938">
    <property type="entry name" value="DnaJ/Hsp40 cysteine-rich domain"/>
    <property type="match status" value="1"/>
</dbReference>
<gene>
    <name evidence="1" type="ORF">AAGT77_06330</name>
</gene>
<dbReference type="Gene3D" id="6.20.20.10">
    <property type="match status" value="1"/>
</dbReference>
<dbReference type="InterPro" id="IPR036410">
    <property type="entry name" value="HSP_DnaJ_Cys-rich_dom_sf"/>
</dbReference>
<keyword evidence="2" id="KW-1185">Reference proteome</keyword>
<evidence type="ECO:0000313" key="1">
    <source>
        <dbReference type="EMBL" id="XAF55162.1"/>
    </source>
</evidence>
<organism evidence="1 2">
    <name type="scientific">Marinobacter alkaliphilus</name>
    <dbReference type="NCBI Taxonomy" id="254719"/>
    <lineage>
        <taxon>Bacteria</taxon>
        <taxon>Pseudomonadati</taxon>
        <taxon>Pseudomonadota</taxon>
        <taxon>Gammaproteobacteria</taxon>
        <taxon>Pseudomonadales</taxon>
        <taxon>Marinobacteraceae</taxon>
        <taxon>Marinobacter</taxon>
    </lineage>
</organism>
<evidence type="ECO:0000313" key="2">
    <source>
        <dbReference type="Proteomes" id="UP001445268"/>
    </source>
</evidence>
<sequence>MKKTAGPALNQEKRPLKPCPHCHGAGFVQSMFYQLRCDNCEASGVVCKETGESLAMDDLVIQLRIRLNDRSQQLRSLRKQLAELRGGESGRGYGAGGSRYHGD</sequence>
<dbReference type="EMBL" id="CP152380">
    <property type="protein sequence ID" value="XAF55162.1"/>
    <property type="molecule type" value="Genomic_DNA"/>
</dbReference>
<reference evidence="1 2" key="1">
    <citation type="submission" date="2024-04" db="EMBL/GenBank/DDBJ databases">
        <title>Marinobacter sp. SBY-1.</title>
        <authorList>
            <person name="Pan C."/>
        </authorList>
    </citation>
    <scope>NUCLEOTIDE SEQUENCE [LARGE SCALE GENOMIC DNA]</scope>
    <source>
        <strain evidence="1 2">SBY-1</strain>
    </source>
</reference>
<name>A0ABZ3E654_9GAMM</name>
<proteinExistence type="predicted"/>
<dbReference type="Proteomes" id="UP001445268">
    <property type="component" value="Chromosome"/>
</dbReference>
<accession>A0ABZ3E654</accession>
<protein>
    <submittedName>
        <fullName evidence="1">Uncharacterized protein</fullName>
    </submittedName>
</protein>